<evidence type="ECO:0000313" key="3">
    <source>
        <dbReference type="Proteomes" id="UP000254920"/>
    </source>
</evidence>
<sequence length="576" mass="67841">MLWEKLTLNDLKRVNDEINELNKIDITNYKSIIDKKIEAIVEPVLINYNFLKKYDKCNGNIAKILKLLDDFINSGDISENIKNKILDCKSNLQEIQNNGINLLYNENNLSHLRISIVNIISILNFQKEIIENYMYSSDQEDKKLLYSEYLKSENNINEIYENMPNIYSNNIKMPNFIQEHFKNYIYNIVYIIKKWCFDNLALSFYIMLFIGALFCCPYFFKIGLIPDISIDSAIPTLFFISTVGLLIGTLIYVGFVFQNQLSFNILINIDNKKINNIIKFLVSISWVIFFAIIMTPFAPDFYFIQSISEYILNNFNIILIVYVVILLIFCLVFFISKSTNKFPNIILYFIITVYFDFFILYAVYLNYNNINLSFLVISMFILFLLKIINLSKEPLNKLIISLSSIFIFFTICLISPNFVRGVKLANYKDDFTIKKEFVPKPILNLPNCFYSYNEACTYNLTNEEDKITIKNLLVRVKSDGRYYFRANMNLKDDFNLTKSILKTDKDEDEKSIDIKKRTSKILKIDENTTKNTYFIYNSDSNVTEVKNYHKLFLNFTKDKNIGLYYDFHVHEKNIVN</sequence>
<keyword evidence="1" id="KW-0472">Membrane</keyword>
<feature type="transmembrane region" description="Helical" evidence="1">
    <location>
        <begin position="277"/>
        <end position="298"/>
    </location>
</feature>
<feature type="transmembrane region" description="Helical" evidence="1">
    <location>
        <begin position="310"/>
        <end position="334"/>
    </location>
</feature>
<feature type="transmembrane region" description="Helical" evidence="1">
    <location>
        <begin position="346"/>
        <end position="364"/>
    </location>
</feature>
<accession>A0A381DKK6</accession>
<evidence type="ECO:0000313" key="2">
    <source>
        <dbReference type="EMBL" id="SUX11165.1"/>
    </source>
</evidence>
<gene>
    <name evidence="2" type="ORF">NCTC12475_01380</name>
</gene>
<keyword evidence="1" id="KW-0812">Transmembrane</keyword>
<protein>
    <submittedName>
        <fullName evidence="2">Uncharacterized protein</fullName>
    </submittedName>
</protein>
<feature type="transmembrane region" description="Helical" evidence="1">
    <location>
        <begin position="200"/>
        <end position="220"/>
    </location>
</feature>
<evidence type="ECO:0000256" key="1">
    <source>
        <dbReference type="SAM" id="Phobius"/>
    </source>
</evidence>
<dbReference type="RefSeq" id="WP_089181932.1">
    <property type="nucleotide sequence ID" value="NZ_VZOQ01000002.1"/>
</dbReference>
<keyword evidence="1" id="KW-1133">Transmembrane helix</keyword>
<feature type="transmembrane region" description="Helical" evidence="1">
    <location>
        <begin position="370"/>
        <end position="388"/>
    </location>
</feature>
<reference evidence="2 3" key="1">
    <citation type="submission" date="2018-06" db="EMBL/GenBank/DDBJ databases">
        <authorList>
            <consortium name="Pathogen Informatics"/>
            <person name="Doyle S."/>
        </authorList>
    </citation>
    <scope>NUCLEOTIDE SEQUENCE [LARGE SCALE GENOMIC DNA]</scope>
    <source>
        <strain evidence="2 3">NCTC12475</strain>
    </source>
</reference>
<organism evidence="2 3">
    <name type="scientific">Campylobacter sputorum subsp. sputorum</name>
    <dbReference type="NCBI Taxonomy" id="32024"/>
    <lineage>
        <taxon>Bacteria</taxon>
        <taxon>Pseudomonadati</taxon>
        <taxon>Campylobacterota</taxon>
        <taxon>Epsilonproteobacteria</taxon>
        <taxon>Campylobacterales</taxon>
        <taxon>Campylobacteraceae</taxon>
        <taxon>Campylobacter</taxon>
    </lineage>
</organism>
<dbReference type="STRING" id="32024.GCA_000788295_01594"/>
<keyword evidence="3" id="KW-1185">Reference proteome</keyword>
<dbReference type="Proteomes" id="UP000254920">
    <property type="component" value="Unassembled WGS sequence"/>
</dbReference>
<name>A0A381DKK6_9BACT</name>
<feature type="transmembrane region" description="Helical" evidence="1">
    <location>
        <begin position="400"/>
        <end position="419"/>
    </location>
</feature>
<dbReference type="OrthoDB" id="5359963at2"/>
<proteinExistence type="predicted"/>
<feature type="transmembrane region" description="Helical" evidence="1">
    <location>
        <begin position="232"/>
        <end position="257"/>
    </location>
</feature>
<dbReference type="AlphaFoldDB" id="A0A381DKK6"/>
<dbReference type="EMBL" id="UFVD01000001">
    <property type="protein sequence ID" value="SUX11165.1"/>
    <property type="molecule type" value="Genomic_DNA"/>
</dbReference>